<dbReference type="AlphaFoldDB" id="A0A0L0VCX4"/>
<evidence type="ECO:0000313" key="3">
    <source>
        <dbReference type="EMBL" id="KNE96834.1"/>
    </source>
</evidence>
<protein>
    <recommendedName>
        <fullName evidence="2">DUF7143 domain-containing protein</fullName>
    </recommendedName>
</protein>
<feature type="domain" description="DUF7143" evidence="2">
    <location>
        <begin position="31"/>
        <end position="186"/>
    </location>
</feature>
<dbReference type="PANTHER" id="PTHR37592">
    <property type="match status" value="1"/>
</dbReference>
<comment type="caution">
    <text evidence="3">The sequence shown here is derived from an EMBL/GenBank/DDBJ whole genome shotgun (WGS) entry which is preliminary data.</text>
</comment>
<dbReference type="EMBL" id="AJIL01000076">
    <property type="protein sequence ID" value="KNE96834.1"/>
    <property type="molecule type" value="Genomic_DNA"/>
</dbReference>
<name>A0A0L0VCX4_9BASI</name>
<evidence type="ECO:0000313" key="4">
    <source>
        <dbReference type="Proteomes" id="UP000054564"/>
    </source>
</evidence>
<dbReference type="InterPro" id="IPR055567">
    <property type="entry name" value="DUF7143"/>
</dbReference>
<keyword evidence="4" id="KW-1185">Reference proteome</keyword>
<dbReference type="Pfam" id="PF23631">
    <property type="entry name" value="DUF7143"/>
    <property type="match status" value="1"/>
</dbReference>
<sequence>MKSQTNCLVSVLLLAGSLSGIMAQAQAPCFMTGTLPLPAIVTFNPASVLCDNTRPAPFLKVPDIFIKSGDGTTIRYSDIDFPRSAGSPPPTIFALRTFGKETNVKLLEIYAQLYGCMNAAVRSQGDKKSIKSLKGPIAFLQLHLRRQSQDTTPSKLSELYSNVRKTCVKLRCSPAEIDELETYAKNNGIAIN</sequence>
<evidence type="ECO:0000256" key="1">
    <source>
        <dbReference type="SAM" id="SignalP"/>
    </source>
</evidence>
<organism evidence="3 4">
    <name type="scientific">Puccinia striiformis f. sp. tritici PST-78</name>
    <dbReference type="NCBI Taxonomy" id="1165861"/>
    <lineage>
        <taxon>Eukaryota</taxon>
        <taxon>Fungi</taxon>
        <taxon>Dikarya</taxon>
        <taxon>Basidiomycota</taxon>
        <taxon>Pucciniomycotina</taxon>
        <taxon>Pucciniomycetes</taxon>
        <taxon>Pucciniales</taxon>
        <taxon>Pucciniaceae</taxon>
        <taxon>Puccinia</taxon>
    </lineage>
</organism>
<proteinExistence type="predicted"/>
<feature type="signal peptide" evidence="1">
    <location>
        <begin position="1"/>
        <end position="23"/>
    </location>
</feature>
<accession>A0A0L0VCX4</accession>
<dbReference type="PANTHER" id="PTHR37592:SF1">
    <property type="match status" value="1"/>
</dbReference>
<keyword evidence="1" id="KW-0732">Signal</keyword>
<dbReference type="Proteomes" id="UP000054564">
    <property type="component" value="Unassembled WGS sequence"/>
</dbReference>
<feature type="chain" id="PRO_5005550154" description="DUF7143 domain-containing protein" evidence="1">
    <location>
        <begin position="24"/>
        <end position="192"/>
    </location>
</feature>
<evidence type="ECO:0000259" key="2">
    <source>
        <dbReference type="Pfam" id="PF23631"/>
    </source>
</evidence>
<reference evidence="4" key="1">
    <citation type="submission" date="2014-03" db="EMBL/GenBank/DDBJ databases">
        <title>The Genome Sequence of Puccinia striiformis f. sp. tritici PST-78.</title>
        <authorList>
            <consortium name="The Broad Institute Genome Sequencing Platform"/>
            <person name="Cuomo C."/>
            <person name="Hulbert S."/>
            <person name="Chen X."/>
            <person name="Walker B."/>
            <person name="Young S.K."/>
            <person name="Zeng Q."/>
            <person name="Gargeya S."/>
            <person name="Fitzgerald M."/>
            <person name="Haas B."/>
            <person name="Abouelleil A."/>
            <person name="Alvarado L."/>
            <person name="Arachchi H.M."/>
            <person name="Berlin A.M."/>
            <person name="Chapman S.B."/>
            <person name="Goldberg J."/>
            <person name="Griggs A."/>
            <person name="Gujja S."/>
            <person name="Hansen M."/>
            <person name="Howarth C."/>
            <person name="Imamovic A."/>
            <person name="Larimer J."/>
            <person name="McCowan C."/>
            <person name="Montmayeur A."/>
            <person name="Murphy C."/>
            <person name="Neiman D."/>
            <person name="Pearson M."/>
            <person name="Priest M."/>
            <person name="Roberts A."/>
            <person name="Saif S."/>
            <person name="Shea T."/>
            <person name="Sisk P."/>
            <person name="Sykes S."/>
            <person name="Wortman J."/>
            <person name="Nusbaum C."/>
            <person name="Birren B."/>
        </authorList>
    </citation>
    <scope>NUCLEOTIDE SEQUENCE [LARGE SCALE GENOMIC DNA]</scope>
    <source>
        <strain evidence="4">race PST-78</strain>
    </source>
</reference>
<gene>
    <name evidence="3" type="ORF">PSTG_09819</name>
</gene>